<dbReference type="GO" id="GO:0006006">
    <property type="term" value="P:glucose metabolic process"/>
    <property type="evidence" value="ECO:0007669"/>
    <property type="project" value="UniProtKB-KW"/>
</dbReference>
<keyword evidence="5" id="KW-1185">Reference proteome</keyword>
<dbReference type="InterPro" id="IPR011048">
    <property type="entry name" value="Haem_d1_sf"/>
</dbReference>
<dbReference type="AlphaFoldDB" id="A0A4Q1D330"/>
<dbReference type="FunFam" id="2.130.10.10:FF:000306">
    <property type="entry name" value="3-carboxymuconate cyclase"/>
    <property type="match status" value="1"/>
</dbReference>
<proteinExistence type="inferred from homology"/>
<dbReference type="PANTHER" id="PTHR30344:SF1">
    <property type="entry name" value="6-PHOSPHOGLUCONOLACTONASE"/>
    <property type="match status" value="1"/>
</dbReference>
<name>A0A4Q1D330_9BACT</name>
<accession>A0A4Q1D330</accession>
<dbReference type="InterPro" id="IPR019405">
    <property type="entry name" value="Lactonase_7-beta_prop"/>
</dbReference>
<dbReference type="PANTHER" id="PTHR30344">
    <property type="entry name" value="6-PHOSPHOGLUCONOLACTONASE-RELATED"/>
    <property type="match status" value="1"/>
</dbReference>
<dbReference type="OrthoDB" id="9790815at2"/>
<evidence type="ECO:0000256" key="2">
    <source>
        <dbReference type="ARBA" id="ARBA00022526"/>
    </source>
</evidence>
<dbReference type="Proteomes" id="UP000290545">
    <property type="component" value="Unassembled WGS sequence"/>
</dbReference>
<dbReference type="EMBL" id="SDHZ01000002">
    <property type="protein sequence ID" value="RXK82779.1"/>
    <property type="molecule type" value="Genomic_DNA"/>
</dbReference>
<keyword evidence="2" id="KW-0119">Carbohydrate metabolism</keyword>
<dbReference type="GO" id="GO:0017057">
    <property type="term" value="F:6-phosphogluconolactonase activity"/>
    <property type="evidence" value="ECO:0007669"/>
    <property type="project" value="TreeGrafter"/>
</dbReference>
<sequence length="381" mass="41672">MEPNSFHMRKILLFAGSFLLAAAGFCQNPIQYLFIGTNSDAKEGGIHIYRFNPNKGEATFISKVETGYATYMAVSQDKKYVYAVNELPGGNDGEVSAFALDKTKGALSLINKQTTGGPSPCYVSVDSTGKNVVVANYAGGNIVLYKTGQDGALQPVLQTLGHEGYGVNVTRQEMPHPHSVVFSPDQQFLFSADLGNDRVYKYKFNANDAATPLTDGDPQYYTVEDGSGPRHIVFSPNRQFAYVINELSGKIIAYQYNNGQLTEVQTIEATKTGDKNDMGAADIHITPDGKFLYASNRGKANDIAIFKTSSDGKLLEVGHQKVGEHPRNFMIDPTGRFLLVANRDSNNIQIFVINRNYGLLEASGTTISVNKPMFLMMTPIK</sequence>
<protein>
    <submittedName>
        <fullName evidence="4">Lactonase family protein</fullName>
    </submittedName>
</protein>
<evidence type="ECO:0000313" key="4">
    <source>
        <dbReference type="EMBL" id="RXK82779.1"/>
    </source>
</evidence>
<dbReference type="Gene3D" id="2.130.10.10">
    <property type="entry name" value="YVTN repeat-like/Quinoprotein amine dehydrogenase"/>
    <property type="match status" value="1"/>
</dbReference>
<comment type="caution">
    <text evidence="4">The sequence shown here is derived from an EMBL/GenBank/DDBJ whole genome shotgun (WGS) entry which is preliminary data.</text>
</comment>
<dbReference type="InterPro" id="IPR015943">
    <property type="entry name" value="WD40/YVTN_repeat-like_dom_sf"/>
</dbReference>
<gene>
    <name evidence="4" type="ORF">ESB13_11600</name>
</gene>
<comment type="similarity">
    <text evidence="1">Belongs to the cycloisomerase 2 family.</text>
</comment>
<keyword evidence="3" id="KW-0732">Signal</keyword>
<feature type="signal peptide" evidence="3">
    <location>
        <begin position="1"/>
        <end position="22"/>
    </location>
</feature>
<organism evidence="4 5">
    <name type="scientific">Filimonas effusa</name>
    <dbReference type="NCBI Taxonomy" id="2508721"/>
    <lineage>
        <taxon>Bacteria</taxon>
        <taxon>Pseudomonadati</taxon>
        <taxon>Bacteroidota</taxon>
        <taxon>Chitinophagia</taxon>
        <taxon>Chitinophagales</taxon>
        <taxon>Chitinophagaceae</taxon>
        <taxon>Filimonas</taxon>
    </lineage>
</organism>
<evidence type="ECO:0000256" key="3">
    <source>
        <dbReference type="SAM" id="SignalP"/>
    </source>
</evidence>
<dbReference type="SUPFAM" id="SSF51004">
    <property type="entry name" value="C-terminal (heme d1) domain of cytochrome cd1-nitrite reductase"/>
    <property type="match status" value="1"/>
</dbReference>
<dbReference type="Pfam" id="PF10282">
    <property type="entry name" value="Lactonase"/>
    <property type="match status" value="1"/>
</dbReference>
<dbReference type="GO" id="GO:0005829">
    <property type="term" value="C:cytosol"/>
    <property type="evidence" value="ECO:0007669"/>
    <property type="project" value="TreeGrafter"/>
</dbReference>
<dbReference type="InterPro" id="IPR050282">
    <property type="entry name" value="Cycloisomerase_2"/>
</dbReference>
<feature type="chain" id="PRO_5020522524" evidence="3">
    <location>
        <begin position="23"/>
        <end position="381"/>
    </location>
</feature>
<keyword evidence="2" id="KW-0313">Glucose metabolism</keyword>
<reference evidence="4 5" key="1">
    <citation type="submission" date="2019-01" db="EMBL/GenBank/DDBJ databases">
        <title>Filimonas sp. strain TTM-71.</title>
        <authorList>
            <person name="Chen W.-M."/>
        </authorList>
    </citation>
    <scope>NUCLEOTIDE SEQUENCE [LARGE SCALE GENOMIC DNA]</scope>
    <source>
        <strain evidence="4 5">TTM-71</strain>
    </source>
</reference>
<evidence type="ECO:0000256" key="1">
    <source>
        <dbReference type="ARBA" id="ARBA00005564"/>
    </source>
</evidence>
<evidence type="ECO:0000313" key="5">
    <source>
        <dbReference type="Proteomes" id="UP000290545"/>
    </source>
</evidence>